<name>A0A6P2IVW4_9BURK</name>
<dbReference type="AlphaFoldDB" id="A0A6P2IVW4"/>
<dbReference type="Gene3D" id="2.20.25.10">
    <property type="match status" value="1"/>
</dbReference>
<sequence>MRDGNTYPDGTLYGCADCGHEWSPNAGAAADAADESVENVVKDANGNVLSDGDAVVPIKDLRVKGASITLKVGTKVTSIRVVGGDHEFDCKTDAGSFMLKACFLKRA</sequence>
<dbReference type="PANTHER" id="PTHR30305">
    <property type="entry name" value="PROTEIN YJDM-RELATED"/>
    <property type="match status" value="1"/>
</dbReference>
<dbReference type="Proteomes" id="UP000494261">
    <property type="component" value="Unassembled WGS sequence"/>
</dbReference>
<dbReference type="EMBL" id="CABVQC010000006">
    <property type="protein sequence ID" value="VWB34141.1"/>
    <property type="molecule type" value="Genomic_DNA"/>
</dbReference>
<dbReference type="InterPro" id="IPR013988">
    <property type="entry name" value="YjdM_C"/>
</dbReference>
<evidence type="ECO:0000313" key="2">
    <source>
        <dbReference type="EMBL" id="VWB34141.1"/>
    </source>
</evidence>
<dbReference type="SUPFAM" id="SSF82057">
    <property type="entry name" value="Prokaryotic SH3-related domain"/>
    <property type="match status" value="1"/>
</dbReference>
<protein>
    <submittedName>
        <fullName evidence="2">Alkylphosphonate utilization protein PhnA</fullName>
    </submittedName>
</protein>
<accession>A0A6P2IVW4</accession>
<dbReference type="InterPro" id="IPR004624">
    <property type="entry name" value="YjdM"/>
</dbReference>
<organism evidence="2 3">
    <name type="scientific">Burkholderia aenigmatica</name>
    <dbReference type="NCBI Taxonomy" id="2015348"/>
    <lineage>
        <taxon>Bacteria</taxon>
        <taxon>Pseudomonadati</taxon>
        <taxon>Pseudomonadota</taxon>
        <taxon>Betaproteobacteria</taxon>
        <taxon>Burkholderiales</taxon>
        <taxon>Burkholderiaceae</taxon>
        <taxon>Burkholderia</taxon>
        <taxon>Burkholderia cepacia complex</taxon>
    </lineage>
</organism>
<evidence type="ECO:0000259" key="1">
    <source>
        <dbReference type="Pfam" id="PF03831"/>
    </source>
</evidence>
<gene>
    <name evidence="2" type="ORF">BLA13014_01358</name>
</gene>
<dbReference type="Pfam" id="PF03831">
    <property type="entry name" value="YjdM"/>
    <property type="match status" value="1"/>
</dbReference>
<dbReference type="NCBIfam" id="TIGR00686">
    <property type="entry name" value="phnA"/>
    <property type="match status" value="1"/>
</dbReference>
<feature type="domain" description="Protein YjdM C-terminal" evidence="1">
    <location>
        <begin position="41"/>
        <end position="107"/>
    </location>
</feature>
<proteinExistence type="predicted"/>
<dbReference type="PANTHER" id="PTHR30305:SF3">
    <property type="entry name" value="PROTEIN YJDM"/>
    <property type="match status" value="1"/>
</dbReference>
<dbReference type="SUPFAM" id="SSF57783">
    <property type="entry name" value="Zinc beta-ribbon"/>
    <property type="match status" value="1"/>
</dbReference>
<evidence type="ECO:0000313" key="3">
    <source>
        <dbReference type="Proteomes" id="UP000494261"/>
    </source>
</evidence>
<reference evidence="2 3" key="1">
    <citation type="submission" date="2019-09" db="EMBL/GenBank/DDBJ databases">
        <authorList>
            <person name="Depoorter E."/>
        </authorList>
    </citation>
    <scope>NUCLEOTIDE SEQUENCE [LARGE SCALE GENOMIC DNA]</scope>
    <source>
        <strain evidence="2">LMG 13014</strain>
    </source>
</reference>
<dbReference type="Gene3D" id="2.30.30.40">
    <property type="entry name" value="SH3 Domains"/>
    <property type="match status" value="1"/>
</dbReference>